<feature type="transmembrane region" description="Helical" evidence="8">
    <location>
        <begin position="401"/>
        <end position="419"/>
    </location>
</feature>
<dbReference type="InterPro" id="IPR005829">
    <property type="entry name" value="Sugar_transporter_CS"/>
</dbReference>
<keyword evidence="4 8" id="KW-0812">Transmembrane</keyword>
<evidence type="ECO:0000256" key="5">
    <source>
        <dbReference type="ARBA" id="ARBA00022989"/>
    </source>
</evidence>
<feature type="domain" description="Major facilitator superfamily (MFS) profile" evidence="9">
    <location>
        <begin position="13"/>
        <end position="454"/>
    </location>
</feature>
<evidence type="ECO:0000259" key="9">
    <source>
        <dbReference type="PROSITE" id="PS50850"/>
    </source>
</evidence>
<dbReference type="GO" id="GO:0005351">
    <property type="term" value="F:carbohydrate:proton symporter activity"/>
    <property type="evidence" value="ECO:0007669"/>
    <property type="project" value="TreeGrafter"/>
</dbReference>
<feature type="transmembrane region" description="Helical" evidence="8">
    <location>
        <begin position="304"/>
        <end position="323"/>
    </location>
</feature>
<dbReference type="InterPro" id="IPR020846">
    <property type="entry name" value="MFS_dom"/>
</dbReference>
<dbReference type="Proteomes" id="UP000254866">
    <property type="component" value="Unassembled WGS sequence"/>
</dbReference>
<feature type="transmembrane region" description="Helical" evidence="8">
    <location>
        <begin position="266"/>
        <end position="284"/>
    </location>
</feature>
<protein>
    <recommendedName>
        <fullName evidence="9">Major facilitator superfamily (MFS) profile domain-containing protein</fullName>
    </recommendedName>
</protein>
<feature type="transmembrane region" description="Helical" evidence="8">
    <location>
        <begin position="109"/>
        <end position="131"/>
    </location>
</feature>
<evidence type="ECO:0000313" key="11">
    <source>
        <dbReference type="Proteomes" id="UP000254866"/>
    </source>
</evidence>
<evidence type="ECO:0000256" key="1">
    <source>
        <dbReference type="ARBA" id="ARBA00004141"/>
    </source>
</evidence>
<dbReference type="PROSITE" id="PS00216">
    <property type="entry name" value="SUGAR_TRANSPORT_1"/>
    <property type="match status" value="1"/>
</dbReference>
<evidence type="ECO:0000256" key="7">
    <source>
        <dbReference type="RuleBase" id="RU003346"/>
    </source>
</evidence>
<gene>
    <name evidence="10" type="ORF">BP5553_10343</name>
</gene>
<dbReference type="RefSeq" id="XP_031864990.1">
    <property type="nucleotide sequence ID" value="XM_032018966.1"/>
</dbReference>
<accession>A0A370T9Z4</accession>
<name>A0A370T9Z4_9HELO</name>
<dbReference type="NCBIfam" id="TIGR00879">
    <property type="entry name" value="SP"/>
    <property type="match status" value="1"/>
</dbReference>
<evidence type="ECO:0000256" key="2">
    <source>
        <dbReference type="ARBA" id="ARBA00010992"/>
    </source>
</evidence>
<dbReference type="SUPFAM" id="SSF103473">
    <property type="entry name" value="MFS general substrate transporter"/>
    <property type="match status" value="1"/>
</dbReference>
<feature type="transmembrane region" description="Helical" evidence="8">
    <location>
        <begin position="60"/>
        <end position="78"/>
    </location>
</feature>
<evidence type="ECO:0000256" key="6">
    <source>
        <dbReference type="ARBA" id="ARBA00023136"/>
    </source>
</evidence>
<reference evidence="10 11" key="1">
    <citation type="journal article" date="2018" name="IMA Fungus">
        <title>IMA Genome-F 9: Draft genome sequence of Annulohypoxylon stygium, Aspergillus mulundensis, Berkeleyomyces basicola (syn. Thielaviopsis basicola), Ceratocystis smalleyi, two Cercospora beticola strains, Coleophoma cylindrospora, Fusarium fracticaudum, Phialophora cf. hyalina, and Morchella septimelata.</title>
        <authorList>
            <person name="Wingfield B.D."/>
            <person name="Bills G.F."/>
            <person name="Dong Y."/>
            <person name="Huang W."/>
            <person name="Nel W.J."/>
            <person name="Swalarsk-Parry B.S."/>
            <person name="Vaghefi N."/>
            <person name="Wilken P.M."/>
            <person name="An Z."/>
            <person name="de Beer Z.W."/>
            <person name="De Vos L."/>
            <person name="Chen L."/>
            <person name="Duong T.A."/>
            <person name="Gao Y."/>
            <person name="Hammerbacher A."/>
            <person name="Kikkert J.R."/>
            <person name="Li Y."/>
            <person name="Li H."/>
            <person name="Li K."/>
            <person name="Li Q."/>
            <person name="Liu X."/>
            <person name="Ma X."/>
            <person name="Naidoo K."/>
            <person name="Pethybridge S.J."/>
            <person name="Sun J."/>
            <person name="Steenkamp E.T."/>
            <person name="van der Nest M.A."/>
            <person name="van Wyk S."/>
            <person name="Wingfield M.J."/>
            <person name="Xiong C."/>
            <person name="Yue Q."/>
            <person name="Zhang X."/>
        </authorList>
    </citation>
    <scope>NUCLEOTIDE SEQUENCE [LARGE SCALE GENOMIC DNA]</scope>
    <source>
        <strain evidence="10 11">BP 5553</strain>
    </source>
</reference>
<dbReference type="InterPro" id="IPR050360">
    <property type="entry name" value="MFS_Sugar_Transporters"/>
</dbReference>
<proteinExistence type="inferred from homology"/>
<dbReference type="Gene3D" id="1.20.1250.20">
    <property type="entry name" value="MFS general substrate transporter like domains"/>
    <property type="match status" value="1"/>
</dbReference>
<keyword evidence="11" id="KW-1185">Reference proteome</keyword>
<dbReference type="OrthoDB" id="6612291at2759"/>
<feature type="transmembrane region" description="Helical" evidence="8">
    <location>
        <begin position="361"/>
        <end position="389"/>
    </location>
</feature>
<dbReference type="InterPro" id="IPR003663">
    <property type="entry name" value="Sugar/inositol_transpt"/>
</dbReference>
<organism evidence="10 11">
    <name type="scientific">Venustampulla echinocandica</name>
    <dbReference type="NCBI Taxonomy" id="2656787"/>
    <lineage>
        <taxon>Eukaryota</taxon>
        <taxon>Fungi</taxon>
        <taxon>Dikarya</taxon>
        <taxon>Ascomycota</taxon>
        <taxon>Pezizomycotina</taxon>
        <taxon>Leotiomycetes</taxon>
        <taxon>Helotiales</taxon>
        <taxon>Pleuroascaceae</taxon>
        <taxon>Venustampulla</taxon>
    </lineage>
</organism>
<sequence length="493" mass="54363">MAEKKRNPYNVAIVLFVAFGSLAFGYSVGIISTTLAQPSFISYFQLDTRSNRAAVEGAMSGLYTAGGLVGALSSSLLADRFGRKRVIFGASIVATIGGALQGGSVNLGMFIFVRFVSGFGVGLILVLIPMYQTEVSPPHSRGLMVGLHGAVITFGFASGSWIGYGFFFVDANGAQWRVPLVLQAVPPLVLSVGVLFLPESPRWLISKDRDDAALKIVQRLHRDVDDPDNSFAYREYTQIRQQYDIDKQNDVSWKEMFVKPSYRKRIIIGFTVMFASQTTGTTVISNYQGLLYGALGFDASKTLLLGSCWITLAFFGNCFNALTLDRIGRVRALQCGWIGDIIALIGECVAFSNYLETGTRAAAIASVVFLFLHIFFFSFNVDATSYVYVSEIFPTHIRAKGMAISISGYFISLLIYLEVSPTAFGAVQWKFYLYFLCTMCIFIIPTFFYFPETKGLSLEEINRLFNDEVTGVHLYGDNDEKGNPVIEEEVASS</sequence>
<dbReference type="InterPro" id="IPR036259">
    <property type="entry name" value="MFS_trans_sf"/>
</dbReference>
<evidence type="ECO:0000256" key="3">
    <source>
        <dbReference type="ARBA" id="ARBA00022448"/>
    </source>
</evidence>
<dbReference type="PANTHER" id="PTHR48022">
    <property type="entry name" value="PLASTIDIC GLUCOSE TRANSPORTER 4"/>
    <property type="match status" value="1"/>
</dbReference>
<comment type="similarity">
    <text evidence="2 7">Belongs to the major facilitator superfamily. Sugar transporter (TC 2.A.1.1) family.</text>
</comment>
<comment type="subcellular location">
    <subcellularLocation>
        <location evidence="1">Membrane</location>
        <topology evidence="1">Multi-pass membrane protein</topology>
    </subcellularLocation>
</comment>
<keyword evidence="5 8" id="KW-1133">Transmembrane helix</keyword>
<feature type="transmembrane region" description="Helical" evidence="8">
    <location>
        <begin position="143"/>
        <end position="164"/>
    </location>
</feature>
<comment type="caution">
    <text evidence="10">The sequence shown here is derived from an EMBL/GenBank/DDBJ whole genome shotgun (WGS) entry which is preliminary data.</text>
</comment>
<dbReference type="FunFam" id="1.20.1250.20:FF:000134">
    <property type="entry name" value="MFS sugar transporter protein"/>
    <property type="match status" value="1"/>
</dbReference>
<evidence type="ECO:0000313" key="10">
    <source>
        <dbReference type="EMBL" id="RDL30465.1"/>
    </source>
</evidence>
<dbReference type="Pfam" id="PF00083">
    <property type="entry name" value="Sugar_tr"/>
    <property type="match status" value="1"/>
</dbReference>
<dbReference type="GO" id="GO:0016020">
    <property type="term" value="C:membrane"/>
    <property type="evidence" value="ECO:0007669"/>
    <property type="project" value="UniProtKB-SubCell"/>
</dbReference>
<dbReference type="AlphaFoldDB" id="A0A370T9Z4"/>
<dbReference type="PROSITE" id="PS50850">
    <property type="entry name" value="MFS"/>
    <property type="match status" value="1"/>
</dbReference>
<dbReference type="EMBL" id="NPIC01000015">
    <property type="protein sequence ID" value="RDL30465.1"/>
    <property type="molecule type" value="Genomic_DNA"/>
</dbReference>
<keyword evidence="3 7" id="KW-0813">Transport</keyword>
<dbReference type="PROSITE" id="PS00217">
    <property type="entry name" value="SUGAR_TRANSPORT_2"/>
    <property type="match status" value="1"/>
</dbReference>
<dbReference type="InterPro" id="IPR005828">
    <property type="entry name" value="MFS_sugar_transport-like"/>
</dbReference>
<evidence type="ECO:0000256" key="4">
    <source>
        <dbReference type="ARBA" id="ARBA00022692"/>
    </source>
</evidence>
<keyword evidence="6 8" id="KW-0472">Membrane</keyword>
<evidence type="ECO:0000256" key="8">
    <source>
        <dbReference type="SAM" id="Phobius"/>
    </source>
</evidence>
<dbReference type="PRINTS" id="PR00171">
    <property type="entry name" value="SUGRTRNSPORT"/>
</dbReference>
<feature type="transmembrane region" description="Helical" evidence="8">
    <location>
        <begin position="431"/>
        <end position="450"/>
    </location>
</feature>
<dbReference type="PANTHER" id="PTHR48022:SF11">
    <property type="entry name" value="MONOSACCHARIDE TRANSPORTER (HXT8), PUTATIVE (AFU_ORTHOLOGUE AFUA_2G08120)-RELATED"/>
    <property type="match status" value="1"/>
</dbReference>
<dbReference type="GeneID" id="43603192"/>